<evidence type="ECO:0000313" key="7">
    <source>
        <dbReference type="EMBL" id="OWF43356.1"/>
    </source>
</evidence>
<feature type="transmembrane region" description="Helical" evidence="6">
    <location>
        <begin position="37"/>
        <end position="59"/>
    </location>
</feature>
<evidence type="ECO:0000256" key="4">
    <source>
        <dbReference type="ARBA" id="ARBA00023136"/>
    </source>
</evidence>
<protein>
    <submittedName>
        <fullName evidence="7">Transmembrane protein 179B</fullName>
    </submittedName>
</protein>
<feature type="transmembrane region" description="Helical" evidence="6">
    <location>
        <begin position="80"/>
        <end position="104"/>
    </location>
</feature>
<dbReference type="Pfam" id="PF26158">
    <property type="entry name" value="Claudin_TMEM179-179B"/>
    <property type="match status" value="1"/>
</dbReference>
<feature type="transmembrane region" description="Helical" evidence="6">
    <location>
        <begin position="148"/>
        <end position="169"/>
    </location>
</feature>
<evidence type="ECO:0000256" key="5">
    <source>
        <dbReference type="ARBA" id="ARBA00093776"/>
    </source>
</evidence>
<dbReference type="Proteomes" id="UP000242188">
    <property type="component" value="Unassembled WGS sequence"/>
</dbReference>
<dbReference type="OrthoDB" id="6423876at2759"/>
<dbReference type="PANTHER" id="PTHR31056">
    <property type="entry name" value="TRANSMEMBRANE PROTEIN 179B"/>
    <property type="match status" value="1"/>
</dbReference>
<dbReference type="STRING" id="6573.A0A210Q3N7"/>
<name>A0A210Q3N7_MIZYE</name>
<evidence type="ECO:0000256" key="3">
    <source>
        <dbReference type="ARBA" id="ARBA00022989"/>
    </source>
</evidence>
<keyword evidence="4 6" id="KW-0472">Membrane</keyword>
<dbReference type="EMBL" id="NEDP02005114">
    <property type="protein sequence ID" value="OWF43356.1"/>
    <property type="molecule type" value="Genomic_DNA"/>
</dbReference>
<organism evidence="7 8">
    <name type="scientific">Mizuhopecten yessoensis</name>
    <name type="common">Japanese scallop</name>
    <name type="synonym">Patinopecten yessoensis</name>
    <dbReference type="NCBI Taxonomy" id="6573"/>
    <lineage>
        <taxon>Eukaryota</taxon>
        <taxon>Metazoa</taxon>
        <taxon>Spiralia</taxon>
        <taxon>Lophotrochozoa</taxon>
        <taxon>Mollusca</taxon>
        <taxon>Bivalvia</taxon>
        <taxon>Autobranchia</taxon>
        <taxon>Pteriomorphia</taxon>
        <taxon>Pectinida</taxon>
        <taxon>Pectinoidea</taxon>
        <taxon>Pectinidae</taxon>
        <taxon>Mizuhopecten</taxon>
    </lineage>
</organism>
<keyword evidence="2 6" id="KW-0812">Transmembrane</keyword>
<evidence type="ECO:0000256" key="6">
    <source>
        <dbReference type="SAM" id="Phobius"/>
    </source>
</evidence>
<keyword evidence="8" id="KW-1185">Reference proteome</keyword>
<comment type="subcellular location">
    <subcellularLocation>
        <location evidence="1">Membrane</location>
        <topology evidence="1">Multi-pass membrane protein</topology>
    </subcellularLocation>
</comment>
<dbReference type="AlphaFoldDB" id="A0A210Q3N7"/>
<evidence type="ECO:0000256" key="1">
    <source>
        <dbReference type="ARBA" id="ARBA00004141"/>
    </source>
</evidence>
<dbReference type="PANTHER" id="PTHR31056:SF1">
    <property type="entry name" value="TRANSMEMBRANE PROTEIN 179B"/>
    <property type="match status" value="1"/>
</dbReference>
<keyword evidence="3 6" id="KW-1133">Transmembrane helix</keyword>
<evidence type="ECO:0000256" key="2">
    <source>
        <dbReference type="ARBA" id="ARBA00022692"/>
    </source>
</evidence>
<evidence type="ECO:0000313" key="8">
    <source>
        <dbReference type="Proteomes" id="UP000242188"/>
    </source>
</evidence>
<comment type="caution">
    <text evidence="7">The sequence shown here is derived from an EMBL/GenBank/DDBJ whole genome shotgun (WGS) entry which is preliminary data.</text>
</comment>
<gene>
    <name evidence="7" type="ORF">KP79_PYT10076</name>
</gene>
<reference evidence="7 8" key="1">
    <citation type="journal article" date="2017" name="Nat. Ecol. Evol.">
        <title>Scallop genome provides insights into evolution of bilaterian karyotype and development.</title>
        <authorList>
            <person name="Wang S."/>
            <person name="Zhang J."/>
            <person name="Jiao W."/>
            <person name="Li J."/>
            <person name="Xun X."/>
            <person name="Sun Y."/>
            <person name="Guo X."/>
            <person name="Huan P."/>
            <person name="Dong B."/>
            <person name="Zhang L."/>
            <person name="Hu X."/>
            <person name="Sun X."/>
            <person name="Wang J."/>
            <person name="Zhao C."/>
            <person name="Wang Y."/>
            <person name="Wang D."/>
            <person name="Huang X."/>
            <person name="Wang R."/>
            <person name="Lv J."/>
            <person name="Li Y."/>
            <person name="Zhang Z."/>
            <person name="Liu B."/>
            <person name="Lu W."/>
            <person name="Hui Y."/>
            <person name="Liang J."/>
            <person name="Zhou Z."/>
            <person name="Hou R."/>
            <person name="Li X."/>
            <person name="Liu Y."/>
            <person name="Li H."/>
            <person name="Ning X."/>
            <person name="Lin Y."/>
            <person name="Zhao L."/>
            <person name="Xing Q."/>
            <person name="Dou J."/>
            <person name="Li Y."/>
            <person name="Mao J."/>
            <person name="Guo H."/>
            <person name="Dou H."/>
            <person name="Li T."/>
            <person name="Mu C."/>
            <person name="Jiang W."/>
            <person name="Fu Q."/>
            <person name="Fu X."/>
            <person name="Miao Y."/>
            <person name="Liu J."/>
            <person name="Yu Q."/>
            <person name="Li R."/>
            <person name="Liao H."/>
            <person name="Li X."/>
            <person name="Kong Y."/>
            <person name="Jiang Z."/>
            <person name="Chourrout D."/>
            <person name="Li R."/>
            <person name="Bao Z."/>
        </authorList>
    </citation>
    <scope>NUCLEOTIDE SEQUENCE [LARGE SCALE GENOMIC DNA]</scope>
    <source>
        <strain evidence="7 8">PY_sf001</strain>
    </source>
</reference>
<dbReference type="InterPro" id="IPR059010">
    <property type="entry name" value="TMEM179-179B"/>
</dbReference>
<proteinExistence type="inferred from homology"/>
<comment type="similarity">
    <text evidence="5">Belongs to the TMEM179 family.</text>
</comment>
<sequence>MTSKTNFDGSCMLYGDFEWKSNNEFIMQSSDQLNCNFSIYLSVLGGIFYSLFLLAYNAYALHKSRSNHNVGLEMWVLPFILLNSVMTILVLISSCIITVGFNAFCDGITKGRYSNNCPDAQNGEWTRQGTDVHFNVGNFYELLTVAKIASWVAFLLWLGQVALGILRFIRNRTHRTRNADRDRLGAEHPSS</sequence>
<dbReference type="InterPro" id="IPR029776">
    <property type="entry name" value="TMEM179B"/>
</dbReference>
<accession>A0A210Q3N7</accession>